<dbReference type="GO" id="GO:0016607">
    <property type="term" value="C:nuclear speck"/>
    <property type="evidence" value="ECO:0007669"/>
    <property type="project" value="Ensembl"/>
</dbReference>
<dbReference type="GO" id="GO:0006364">
    <property type="term" value="P:rRNA processing"/>
    <property type="evidence" value="ECO:0007669"/>
    <property type="project" value="InterPro"/>
</dbReference>
<sequence>MVPPRSRPCGTKGVHPVSSESLREEHFQALERAAEDRQPCTAASGVFRGSSSGAGPAPGGLELAAQLQLQQRRAGRTGMKAKALASERAASILAAQPGADGKLARKRSKKRFWKSKAREGSSTSGSVPRVAVERPPKAPEDFSQNWKALRELLKQTSQTPEKPVVSQMDPKRQPHLNHQNRKETSAKVKGEEMPTKKDQEATGGSVPSGSRRKRIVPVPPTEAKGAEHKKGAKKRTNGDVSLKQGNIKHKKRKAKEAAVASAPALPTEEDIWFDDVDPADIEAAIGPEAARIARRQLGQRESSTTLVKEQAFHGLTRALALDCEMVGVGPKGEESIVARVSLVNQYGKCVYDKYVKPTEPVTDYRTAVSGIRPEKLKQGEELEVVQREVAEMLKGRILVGHALHNDLKVLFLDHPKKKIRDTQKYKPFKSQVKVLKMSVASVRCFHSAPW</sequence>
<organism evidence="10 11">
    <name type="scientific">Urocitellus parryii</name>
    <name type="common">Arctic ground squirrel</name>
    <name type="synonym">Spermophilus parryii</name>
    <dbReference type="NCBI Taxonomy" id="9999"/>
    <lineage>
        <taxon>Eukaryota</taxon>
        <taxon>Metazoa</taxon>
        <taxon>Chordata</taxon>
        <taxon>Craniata</taxon>
        <taxon>Vertebrata</taxon>
        <taxon>Euteleostomi</taxon>
        <taxon>Mammalia</taxon>
        <taxon>Eutheria</taxon>
        <taxon>Euarchontoglires</taxon>
        <taxon>Glires</taxon>
        <taxon>Rodentia</taxon>
        <taxon>Sciuromorpha</taxon>
        <taxon>Sciuridae</taxon>
        <taxon>Xerinae</taxon>
        <taxon>Marmotini</taxon>
        <taxon>Urocitellus</taxon>
    </lineage>
</organism>
<feature type="region of interest" description="Disordered" evidence="8">
    <location>
        <begin position="96"/>
        <end position="239"/>
    </location>
</feature>
<evidence type="ECO:0000256" key="6">
    <source>
        <dbReference type="ARBA" id="ARBA00022839"/>
    </source>
</evidence>
<feature type="region of interest" description="Disordered" evidence="8">
    <location>
        <begin position="1"/>
        <end position="60"/>
    </location>
</feature>
<dbReference type="SMART" id="SM00479">
    <property type="entry name" value="EXOIII"/>
    <property type="match status" value="1"/>
</dbReference>
<evidence type="ECO:0000259" key="9">
    <source>
        <dbReference type="SMART" id="SM00479"/>
    </source>
</evidence>
<evidence type="ECO:0000256" key="3">
    <source>
        <dbReference type="ARBA" id="ARBA00016937"/>
    </source>
</evidence>
<accession>A0A8D2HG24</accession>
<keyword evidence="7" id="KW-0539">Nucleus</keyword>
<evidence type="ECO:0000256" key="4">
    <source>
        <dbReference type="ARBA" id="ARBA00022722"/>
    </source>
</evidence>
<evidence type="ECO:0000256" key="2">
    <source>
        <dbReference type="ARBA" id="ARBA00010489"/>
    </source>
</evidence>
<feature type="compositionally biased region" description="Basic and acidic residues" evidence="8">
    <location>
        <begin position="21"/>
        <end position="38"/>
    </location>
</feature>
<dbReference type="GO" id="GO:0008408">
    <property type="term" value="F:3'-5' exonuclease activity"/>
    <property type="evidence" value="ECO:0007669"/>
    <property type="project" value="Ensembl"/>
</dbReference>
<feature type="compositionally biased region" description="Basic and acidic residues" evidence="8">
    <location>
        <begin position="131"/>
        <end position="140"/>
    </location>
</feature>
<evidence type="ECO:0000313" key="11">
    <source>
        <dbReference type="Proteomes" id="UP000694417"/>
    </source>
</evidence>
<dbReference type="GO" id="GO:0004519">
    <property type="term" value="F:endonuclease activity"/>
    <property type="evidence" value="ECO:0007669"/>
    <property type="project" value="Ensembl"/>
</dbReference>
<dbReference type="GeneTree" id="ENSGT00940000159607"/>
<evidence type="ECO:0000256" key="8">
    <source>
        <dbReference type="SAM" id="MobiDB-lite"/>
    </source>
</evidence>
<dbReference type="GO" id="GO:0003690">
    <property type="term" value="F:double-stranded DNA binding"/>
    <property type="evidence" value="ECO:0007669"/>
    <property type="project" value="Ensembl"/>
</dbReference>
<gene>
    <name evidence="10" type="primary">REXO4</name>
</gene>
<comment type="similarity">
    <text evidence="2">Belongs to the REXO4 family.</text>
</comment>
<dbReference type="SUPFAM" id="SSF53098">
    <property type="entry name" value="Ribonuclease H-like"/>
    <property type="match status" value="1"/>
</dbReference>
<reference evidence="10" key="2">
    <citation type="submission" date="2025-09" db="UniProtKB">
        <authorList>
            <consortium name="Ensembl"/>
        </authorList>
    </citation>
    <scope>IDENTIFICATION</scope>
</reference>
<dbReference type="GO" id="GO:0006281">
    <property type="term" value="P:DNA repair"/>
    <property type="evidence" value="ECO:0007669"/>
    <property type="project" value="Ensembl"/>
</dbReference>
<name>A0A8D2HG24_UROPR</name>
<evidence type="ECO:0000256" key="7">
    <source>
        <dbReference type="ARBA" id="ARBA00023242"/>
    </source>
</evidence>
<feature type="compositionally biased region" description="Low complexity" evidence="8">
    <location>
        <begin position="48"/>
        <end position="60"/>
    </location>
</feature>
<dbReference type="InterPro" id="IPR012337">
    <property type="entry name" value="RNaseH-like_sf"/>
</dbReference>
<evidence type="ECO:0000313" key="10">
    <source>
        <dbReference type="Ensembl" id="ENSUPAP00010011230.1"/>
    </source>
</evidence>
<dbReference type="CDD" id="cd06144">
    <property type="entry name" value="REX4_like"/>
    <property type="match status" value="1"/>
</dbReference>
<dbReference type="InterPro" id="IPR013520">
    <property type="entry name" value="Ribonucl_H"/>
</dbReference>
<dbReference type="PANTHER" id="PTHR12801">
    <property type="entry name" value="RNA EXONUCLEASE REXO1 / RECO3 FAMILY MEMBER-RELATED"/>
    <property type="match status" value="1"/>
</dbReference>
<dbReference type="InterPro" id="IPR036397">
    <property type="entry name" value="RNaseH_sf"/>
</dbReference>
<dbReference type="Proteomes" id="UP000694417">
    <property type="component" value="Unplaced"/>
</dbReference>
<dbReference type="Ensembl" id="ENSUPAT00010012900.1">
    <property type="protein sequence ID" value="ENSUPAP00010011230.1"/>
    <property type="gene ID" value="ENSUPAG00010008958.1"/>
</dbReference>
<comment type="subcellular location">
    <subcellularLocation>
        <location evidence="1">Nucleus</location>
    </subcellularLocation>
</comment>
<evidence type="ECO:0000256" key="1">
    <source>
        <dbReference type="ARBA" id="ARBA00004123"/>
    </source>
</evidence>
<dbReference type="GO" id="GO:0003697">
    <property type="term" value="F:single-stranded DNA binding"/>
    <property type="evidence" value="ECO:0007669"/>
    <property type="project" value="Ensembl"/>
</dbReference>
<dbReference type="Gene3D" id="3.30.420.10">
    <property type="entry name" value="Ribonuclease H-like superfamily/Ribonuclease H"/>
    <property type="match status" value="1"/>
</dbReference>
<reference evidence="10" key="1">
    <citation type="submission" date="2025-08" db="UniProtKB">
        <authorList>
            <consortium name="Ensembl"/>
        </authorList>
    </citation>
    <scope>IDENTIFICATION</scope>
</reference>
<dbReference type="InterPro" id="IPR047021">
    <property type="entry name" value="REXO1/3/4-like"/>
</dbReference>
<evidence type="ECO:0000256" key="5">
    <source>
        <dbReference type="ARBA" id="ARBA00022801"/>
    </source>
</evidence>
<keyword evidence="6" id="KW-0269">Exonuclease</keyword>
<dbReference type="AlphaFoldDB" id="A0A8D2HG24"/>
<feature type="compositionally biased region" description="Basic residues" evidence="8">
    <location>
        <begin position="104"/>
        <end position="115"/>
    </location>
</feature>
<keyword evidence="5" id="KW-0378">Hydrolase</keyword>
<feature type="compositionally biased region" description="Basic and acidic residues" evidence="8">
    <location>
        <begin position="180"/>
        <end position="200"/>
    </location>
</feature>
<protein>
    <recommendedName>
        <fullName evidence="3">RNA exonuclease 4</fullName>
    </recommendedName>
</protein>
<dbReference type="GO" id="GO:0006308">
    <property type="term" value="P:DNA catabolic process"/>
    <property type="evidence" value="ECO:0007669"/>
    <property type="project" value="Ensembl"/>
</dbReference>
<keyword evidence="4" id="KW-0540">Nuclease</keyword>
<dbReference type="Pfam" id="PF00929">
    <property type="entry name" value="RNase_T"/>
    <property type="match status" value="1"/>
</dbReference>
<keyword evidence="11" id="KW-1185">Reference proteome</keyword>
<feature type="domain" description="Exonuclease" evidence="9">
    <location>
        <begin position="317"/>
        <end position="450"/>
    </location>
</feature>
<proteinExistence type="inferred from homology"/>
<dbReference type="InterPro" id="IPR037431">
    <property type="entry name" value="REX4_DEDDh_dom"/>
</dbReference>
<dbReference type="GO" id="GO:0005730">
    <property type="term" value="C:nucleolus"/>
    <property type="evidence" value="ECO:0007669"/>
    <property type="project" value="Ensembl"/>
</dbReference>
<dbReference type="PANTHER" id="PTHR12801:SF158">
    <property type="entry name" value="RNA EXONUCLEASE 4"/>
    <property type="match status" value="1"/>
</dbReference>